<dbReference type="InterPro" id="IPR025159">
    <property type="entry name" value="AbiEi_N"/>
</dbReference>
<protein>
    <submittedName>
        <fullName evidence="2">Type IV toxin-antitoxin system AbiEi family antitoxin domain-containing protein</fullName>
    </submittedName>
</protein>
<dbReference type="Proteomes" id="UP001501295">
    <property type="component" value="Unassembled WGS sequence"/>
</dbReference>
<reference evidence="3" key="1">
    <citation type="journal article" date="2019" name="Int. J. Syst. Evol. Microbiol.">
        <title>The Global Catalogue of Microorganisms (GCM) 10K type strain sequencing project: providing services to taxonomists for standard genome sequencing and annotation.</title>
        <authorList>
            <consortium name="The Broad Institute Genomics Platform"/>
            <consortium name="The Broad Institute Genome Sequencing Center for Infectious Disease"/>
            <person name="Wu L."/>
            <person name="Ma J."/>
        </authorList>
    </citation>
    <scope>NUCLEOTIDE SEQUENCE [LARGE SCALE GENOMIC DNA]</scope>
    <source>
        <strain evidence="3">JCM 18956</strain>
    </source>
</reference>
<evidence type="ECO:0000259" key="1">
    <source>
        <dbReference type="Pfam" id="PF13338"/>
    </source>
</evidence>
<comment type="caution">
    <text evidence="2">The sequence shown here is derived from an EMBL/GenBank/DDBJ whole genome shotgun (WGS) entry which is preliminary data.</text>
</comment>
<keyword evidence="3" id="KW-1185">Reference proteome</keyword>
<feature type="domain" description="AbiEi antitoxin N-terminal" evidence="1">
    <location>
        <begin position="5"/>
        <end position="51"/>
    </location>
</feature>
<gene>
    <name evidence="2" type="ORF">GCM10025780_22870</name>
</gene>
<name>A0ABP8W2W2_9MICO</name>
<dbReference type="RefSeq" id="WP_345376010.1">
    <property type="nucleotide sequence ID" value="NZ_BAABLM010000004.1"/>
</dbReference>
<dbReference type="EMBL" id="BAABLM010000004">
    <property type="protein sequence ID" value="GAA4677533.1"/>
    <property type="molecule type" value="Genomic_DNA"/>
</dbReference>
<sequence>MHPVLFTALQRHHGLASRRELLRAGVERAHVDSAWRAGALLRVRHGIYALPSVPIPILRAHRVGGRLAGASAAAFHGLWVVPDAPDLTVSVCANARWLRDPDDSAKPLEPEDRTVLVLRDGAKLHPRQERLVVSPVTCVVQTLRNERAAFALAVLDSALRQTDSRHASTSIVDEVLARTSARHHALVHAADARAESGTESVLRWHLLQSDFPFLVQEWLTDHIRVDFLIDRFLVVECVSAEHHSSPQDYANDRSRITTLVALGYVVLEFTYWQVLFGWPKVEAAIRSALLRRPPAARGANRE</sequence>
<accession>A0ABP8W2W2</accession>
<proteinExistence type="predicted"/>
<dbReference type="SUPFAM" id="SSF52980">
    <property type="entry name" value="Restriction endonuclease-like"/>
    <property type="match status" value="1"/>
</dbReference>
<dbReference type="InterPro" id="IPR011335">
    <property type="entry name" value="Restrct_endonuc-II-like"/>
</dbReference>
<dbReference type="Pfam" id="PF13338">
    <property type="entry name" value="AbiEi_4"/>
    <property type="match status" value="1"/>
</dbReference>
<dbReference type="Gene3D" id="3.40.960.10">
    <property type="entry name" value="VSR Endonuclease"/>
    <property type="match status" value="1"/>
</dbReference>
<evidence type="ECO:0000313" key="3">
    <source>
        <dbReference type="Proteomes" id="UP001501295"/>
    </source>
</evidence>
<evidence type="ECO:0000313" key="2">
    <source>
        <dbReference type="EMBL" id="GAA4677533.1"/>
    </source>
</evidence>
<organism evidence="2 3">
    <name type="scientific">Frondihabitans cladoniiphilus</name>
    <dbReference type="NCBI Taxonomy" id="715785"/>
    <lineage>
        <taxon>Bacteria</taxon>
        <taxon>Bacillati</taxon>
        <taxon>Actinomycetota</taxon>
        <taxon>Actinomycetes</taxon>
        <taxon>Micrococcales</taxon>
        <taxon>Microbacteriaceae</taxon>
        <taxon>Frondihabitans</taxon>
    </lineage>
</organism>